<keyword evidence="1" id="KW-0175">Coiled coil</keyword>
<organism evidence="3 4">
    <name type="scientific">Apiospora hydei</name>
    <dbReference type="NCBI Taxonomy" id="1337664"/>
    <lineage>
        <taxon>Eukaryota</taxon>
        <taxon>Fungi</taxon>
        <taxon>Dikarya</taxon>
        <taxon>Ascomycota</taxon>
        <taxon>Pezizomycotina</taxon>
        <taxon>Sordariomycetes</taxon>
        <taxon>Xylariomycetidae</taxon>
        <taxon>Amphisphaeriales</taxon>
        <taxon>Apiosporaceae</taxon>
        <taxon>Apiospora</taxon>
    </lineage>
</organism>
<feature type="region of interest" description="Disordered" evidence="2">
    <location>
        <begin position="1"/>
        <end position="26"/>
    </location>
</feature>
<reference evidence="3 4" key="1">
    <citation type="submission" date="2023-01" db="EMBL/GenBank/DDBJ databases">
        <title>Analysis of 21 Apiospora genomes using comparative genomics revels a genus with tremendous synthesis potential of carbohydrate active enzymes and secondary metabolites.</title>
        <authorList>
            <person name="Sorensen T."/>
        </authorList>
    </citation>
    <scope>NUCLEOTIDE SEQUENCE [LARGE SCALE GENOMIC DNA]</scope>
    <source>
        <strain evidence="3 4">CBS 114990</strain>
    </source>
</reference>
<dbReference type="RefSeq" id="XP_066664893.1">
    <property type="nucleotide sequence ID" value="XM_066815603.1"/>
</dbReference>
<dbReference type="EMBL" id="JAQQWN010000008">
    <property type="protein sequence ID" value="KAK8071085.1"/>
    <property type="molecule type" value="Genomic_DNA"/>
</dbReference>
<evidence type="ECO:0000256" key="1">
    <source>
        <dbReference type="SAM" id="Coils"/>
    </source>
</evidence>
<comment type="caution">
    <text evidence="3">The sequence shown here is derived from an EMBL/GenBank/DDBJ whole genome shotgun (WGS) entry which is preliminary data.</text>
</comment>
<proteinExistence type="predicted"/>
<gene>
    <name evidence="3" type="ORF">PG997_011288</name>
</gene>
<protein>
    <submittedName>
        <fullName evidence="3">Uncharacterized protein</fullName>
    </submittedName>
</protein>
<keyword evidence="4" id="KW-1185">Reference proteome</keyword>
<evidence type="ECO:0000313" key="4">
    <source>
        <dbReference type="Proteomes" id="UP001433268"/>
    </source>
</evidence>
<dbReference type="GeneID" id="92048663"/>
<evidence type="ECO:0000256" key="2">
    <source>
        <dbReference type="SAM" id="MobiDB-lite"/>
    </source>
</evidence>
<feature type="coiled-coil region" evidence="1">
    <location>
        <begin position="75"/>
        <end position="136"/>
    </location>
</feature>
<accession>A0ABR1VIP6</accession>
<dbReference type="Proteomes" id="UP001433268">
    <property type="component" value="Unassembled WGS sequence"/>
</dbReference>
<evidence type="ECO:0000313" key="3">
    <source>
        <dbReference type="EMBL" id="KAK8071085.1"/>
    </source>
</evidence>
<name>A0ABR1VIP6_9PEZI</name>
<sequence>MSHYRQGQPGISNVPGDGAAPGNQQRSGWLNGYFNGYFGQGRHPMHQPMDPSQLQVIIDQQSHILEGMRTIYDEVRNLQQKVDGMQSANDHYKHQGADPEGNEVLRQENHDLQNQLEQVQQINQQLKHKNQEYVDILTTSPSDHVLDDEVIHRFKDLRSIVYGAVTEVWTPKLKEMIPSAKPELNSILKTLGAKDLSMLPDYRTTYSKSSLERLSSAAASHLGDLERKFANMVPKDHHEDVVQWRVATLKCSSYLKTEGTTPAHEAERSLWHKLGPITQHDTAAEDEAKKKIRQVCAAAMDLKLLMRKAENQFVVRDFRAKSMTGMADFVMTAGEELRDTGNLLGTIAFSRFGALLKYSVGENGAEPIVLERAHVVVYV</sequence>